<dbReference type="Proteomes" id="UP000705867">
    <property type="component" value="Unassembled WGS sequence"/>
</dbReference>
<accession>A0A953J4F0</accession>
<dbReference type="InterPro" id="IPR011006">
    <property type="entry name" value="CheY-like_superfamily"/>
</dbReference>
<evidence type="ECO:0000313" key="2">
    <source>
        <dbReference type="Proteomes" id="UP000705867"/>
    </source>
</evidence>
<reference evidence="1" key="1">
    <citation type="journal article" date="2021" name="bioRxiv">
        <title>Unraveling nitrogen, sulfur and carbon metabolic pathways and microbial community transcriptional responses to substrate deprivation and toxicity stresses in a bioreactor mimicking anoxic brackish coastal sediment conditions.</title>
        <authorList>
            <person name="Martins P.D."/>
            <person name="Echeveste M.J."/>
            <person name="Arshad A."/>
            <person name="Kurth J."/>
            <person name="Ouboter H."/>
            <person name="Jetten M.S.M."/>
            <person name="Welte C.U."/>
        </authorList>
    </citation>
    <scope>NUCLEOTIDE SEQUENCE</scope>
    <source>
        <strain evidence="1">MAG_39</strain>
    </source>
</reference>
<gene>
    <name evidence="1" type="ORF">K8I29_07870</name>
</gene>
<organism evidence="1 2">
    <name type="scientific">Candidatus Nitrobium versatile</name>
    <dbReference type="NCBI Taxonomy" id="2884831"/>
    <lineage>
        <taxon>Bacteria</taxon>
        <taxon>Pseudomonadati</taxon>
        <taxon>Nitrospirota</taxon>
        <taxon>Nitrospiria</taxon>
        <taxon>Nitrospirales</taxon>
        <taxon>Nitrospiraceae</taxon>
        <taxon>Candidatus Nitrobium</taxon>
    </lineage>
</organism>
<dbReference type="GO" id="GO:0003677">
    <property type="term" value="F:DNA binding"/>
    <property type="evidence" value="ECO:0007669"/>
    <property type="project" value="UniProtKB-KW"/>
</dbReference>
<dbReference type="AlphaFoldDB" id="A0A953J4F0"/>
<evidence type="ECO:0000313" key="1">
    <source>
        <dbReference type="EMBL" id="MBZ0156118.1"/>
    </source>
</evidence>
<dbReference type="SUPFAM" id="SSF52172">
    <property type="entry name" value="CheY-like"/>
    <property type="match status" value="1"/>
</dbReference>
<protein>
    <submittedName>
        <fullName evidence="1">DNA-binding response regulator</fullName>
    </submittedName>
</protein>
<sequence>MDDKKILIVDEEGFSRICSAILEFEGYGIEAVTDANGVGVRLNEREFGLIITSYPYGVFIFDEIKRQNIATIILSDHINGDLISILEGFCNSYCMIKPLDYRKFRLLVRQVMNGELSTIQGGYNIV</sequence>
<keyword evidence="1" id="KW-0238">DNA-binding</keyword>
<reference evidence="1" key="2">
    <citation type="submission" date="2021-08" db="EMBL/GenBank/DDBJ databases">
        <authorList>
            <person name="Dalcin Martins P."/>
        </authorList>
    </citation>
    <scope>NUCLEOTIDE SEQUENCE</scope>
    <source>
        <strain evidence="1">MAG_39</strain>
    </source>
</reference>
<proteinExistence type="predicted"/>
<dbReference type="EMBL" id="JAIOIV010000065">
    <property type="protein sequence ID" value="MBZ0156118.1"/>
    <property type="molecule type" value="Genomic_DNA"/>
</dbReference>
<name>A0A953J4F0_9BACT</name>
<comment type="caution">
    <text evidence="1">The sequence shown here is derived from an EMBL/GenBank/DDBJ whole genome shotgun (WGS) entry which is preliminary data.</text>
</comment>